<dbReference type="Proteomes" id="UP000253961">
    <property type="component" value="Unassembled WGS sequence"/>
</dbReference>
<proteinExistence type="predicted"/>
<accession>A0A369PNY8</accession>
<keyword evidence="3" id="KW-1185">Reference proteome</keyword>
<name>A0A369PNY8_9SPHI</name>
<reference evidence="2 3" key="1">
    <citation type="submission" date="2018-07" db="EMBL/GenBank/DDBJ databases">
        <title>Pedobacter sp. nov., isolated from soil.</title>
        <authorList>
            <person name="Zhou L.Y."/>
            <person name="Du Z.J."/>
        </authorList>
    </citation>
    <scope>NUCLEOTIDE SEQUENCE [LARGE SCALE GENOMIC DNA]</scope>
    <source>
        <strain evidence="2 3">JDX94</strain>
    </source>
</reference>
<feature type="region of interest" description="Disordered" evidence="1">
    <location>
        <begin position="11"/>
        <end position="32"/>
    </location>
</feature>
<comment type="caution">
    <text evidence="2">The sequence shown here is derived from an EMBL/GenBank/DDBJ whole genome shotgun (WGS) entry which is preliminary data.</text>
</comment>
<evidence type="ECO:0000313" key="3">
    <source>
        <dbReference type="Proteomes" id="UP000253961"/>
    </source>
</evidence>
<dbReference type="EMBL" id="QPKV01000014">
    <property type="protein sequence ID" value="RDC54321.1"/>
    <property type="molecule type" value="Genomic_DNA"/>
</dbReference>
<dbReference type="AlphaFoldDB" id="A0A369PNY8"/>
<evidence type="ECO:0000256" key="1">
    <source>
        <dbReference type="SAM" id="MobiDB-lite"/>
    </source>
</evidence>
<evidence type="ECO:0000313" key="2">
    <source>
        <dbReference type="EMBL" id="RDC54321.1"/>
    </source>
</evidence>
<sequence>MYSASCVFGYPKTNLPLPASSPDQGRGSGKGVKNPAQLGVLANWLISWLADRLAKEPTTWPAYY</sequence>
<gene>
    <name evidence="2" type="ORF">DU508_21610</name>
</gene>
<protein>
    <submittedName>
        <fullName evidence="2">Uncharacterized protein</fullName>
    </submittedName>
</protein>
<organism evidence="2 3">
    <name type="scientific">Pedobacter chinensis</name>
    <dbReference type="NCBI Taxonomy" id="2282421"/>
    <lineage>
        <taxon>Bacteria</taxon>
        <taxon>Pseudomonadati</taxon>
        <taxon>Bacteroidota</taxon>
        <taxon>Sphingobacteriia</taxon>
        <taxon>Sphingobacteriales</taxon>
        <taxon>Sphingobacteriaceae</taxon>
        <taxon>Pedobacter</taxon>
    </lineage>
</organism>